<protein>
    <submittedName>
        <fullName evidence="3">Acyltransferase</fullName>
    </submittedName>
</protein>
<keyword evidence="3" id="KW-0808">Transferase</keyword>
<evidence type="ECO:0000256" key="1">
    <source>
        <dbReference type="SAM" id="Phobius"/>
    </source>
</evidence>
<dbReference type="HOGENOM" id="CLU_005679_1_3_6"/>
<dbReference type="Proteomes" id="UP000005870">
    <property type="component" value="Chromosome"/>
</dbReference>
<dbReference type="GO" id="GO:0016020">
    <property type="term" value="C:membrane"/>
    <property type="evidence" value="ECO:0007669"/>
    <property type="project" value="TreeGrafter"/>
</dbReference>
<proteinExistence type="predicted"/>
<dbReference type="Pfam" id="PF01757">
    <property type="entry name" value="Acyl_transf_3"/>
    <property type="match status" value="1"/>
</dbReference>
<keyword evidence="1" id="KW-0812">Transmembrane</keyword>
<keyword evidence="1" id="KW-0472">Membrane</keyword>
<evidence type="ECO:0000313" key="3">
    <source>
        <dbReference type="EMBL" id="AER56433.1"/>
    </source>
</evidence>
<dbReference type="AlphaFoldDB" id="G7UVW4"/>
<feature type="transmembrane region" description="Helical" evidence="1">
    <location>
        <begin position="36"/>
        <end position="53"/>
    </location>
</feature>
<sequence>MPALDGLRGLAAISVVISHLPTKTPFWEKMNFGECGVFLFFVLSGFLMTHLHLQQPINAVNVRRFCVARVARIVPLYYAIVLVAFAVSMLTQVDFHYRMDLADLVRLLAFAGSVDVFWSVGPEFQFYGFFLLLWWIPSLRGRSRTIALALLGVFVVASYLASPYLPGILFVSKLHIFLGGVGIALLRHWWGARVQTRAHVVALLQLMACASLWVMLLPYPHMLLPVFPQADVAQLSAWYYTDLPRVLLAALVVLAFSYRSALSDLLLGNGLASELGRSSFSIYLLHRPVIDAMTSLGVFAPLDPWASGIGCIVATVLLAWLVNRALETPARVWITRRFMPARPRTVGTHLG</sequence>
<keyword evidence="4" id="KW-1185">Reference proteome</keyword>
<feature type="transmembrane region" description="Helical" evidence="1">
    <location>
        <begin position="167"/>
        <end position="186"/>
    </location>
</feature>
<keyword evidence="3" id="KW-0012">Acyltransferase</keyword>
<feature type="transmembrane region" description="Helical" evidence="1">
    <location>
        <begin position="198"/>
        <end position="217"/>
    </location>
</feature>
<dbReference type="RefSeq" id="WP_014160609.1">
    <property type="nucleotide sequence ID" value="NC_016147.2"/>
</dbReference>
<feature type="domain" description="Acyltransferase 3" evidence="2">
    <location>
        <begin position="3"/>
        <end position="323"/>
    </location>
</feature>
<dbReference type="GO" id="GO:0000271">
    <property type="term" value="P:polysaccharide biosynthetic process"/>
    <property type="evidence" value="ECO:0007669"/>
    <property type="project" value="TreeGrafter"/>
</dbReference>
<feature type="transmembrane region" description="Helical" evidence="1">
    <location>
        <begin position="74"/>
        <end position="97"/>
    </location>
</feature>
<gene>
    <name evidence="3" type="ordered locus">DSC_08915</name>
</gene>
<evidence type="ECO:0000259" key="2">
    <source>
        <dbReference type="Pfam" id="PF01757"/>
    </source>
</evidence>
<dbReference type="STRING" id="1045855.DSC_08915"/>
<reference evidence="3 4" key="1">
    <citation type="journal article" date="2012" name="J. Bacteriol.">
        <title>Complete Genome Sequence of the BTEX-Degrading Bacterium Pseudoxanthomonas spadix BD-a59.</title>
        <authorList>
            <person name="Lee S.H."/>
            <person name="Jin H.M."/>
            <person name="Lee H.J."/>
            <person name="Kim J.M."/>
            <person name="Jeon C.O."/>
        </authorList>
    </citation>
    <scope>NUCLEOTIDE SEQUENCE [LARGE SCALE GENOMIC DNA]</scope>
    <source>
        <strain evidence="3 4">BD-a59</strain>
    </source>
</reference>
<feature type="transmembrane region" description="Helical" evidence="1">
    <location>
        <begin position="305"/>
        <end position="322"/>
    </location>
</feature>
<dbReference type="EMBL" id="CP003093">
    <property type="protein sequence ID" value="AER56433.1"/>
    <property type="molecule type" value="Genomic_DNA"/>
</dbReference>
<keyword evidence="1" id="KW-1133">Transmembrane helix</keyword>
<name>G7UVW4_PSEUP</name>
<dbReference type="PANTHER" id="PTHR23028:SF53">
    <property type="entry name" value="ACYL_TRANSF_3 DOMAIN-CONTAINING PROTEIN"/>
    <property type="match status" value="1"/>
</dbReference>
<dbReference type="eggNOG" id="COG1835">
    <property type="taxonomic scope" value="Bacteria"/>
</dbReference>
<feature type="transmembrane region" description="Helical" evidence="1">
    <location>
        <begin position="117"/>
        <end position="136"/>
    </location>
</feature>
<organism evidence="3 4">
    <name type="scientific">Pseudoxanthomonas spadix (strain BD-a59)</name>
    <dbReference type="NCBI Taxonomy" id="1045855"/>
    <lineage>
        <taxon>Bacteria</taxon>
        <taxon>Pseudomonadati</taxon>
        <taxon>Pseudomonadota</taxon>
        <taxon>Gammaproteobacteria</taxon>
        <taxon>Lysobacterales</taxon>
        <taxon>Lysobacteraceae</taxon>
        <taxon>Pseudoxanthomonas</taxon>
    </lineage>
</organism>
<dbReference type="KEGG" id="psd:DSC_08915"/>
<evidence type="ECO:0000313" key="4">
    <source>
        <dbReference type="Proteomes" id="UP000005870"/>
    </source>
</evidence>
<dbReference type="GO" id="GO:0016747">
    <property type="term" value="F:acyltransferase activity, transferring groups other than amino-acyl groups"/>
    <property type="evidence" value="ECO:0007669"/>
    <property type="project" value="InterPro"/>
</dbReference>
<dbReference type="PANTHER" id="PTHR23028">
    <property type="entry name" value="ACETYLTRANSFERASE"/>
    <property type="match status" value="1"/>
</dbReference>
<dbReference type="InterPro" id="IPR002656">
    <property type="entry name" value="Acyl_transf_3_dom"/>
</dbReference>
<accession>G7UVW4</accession>
<feature type="transmembrane region" description="Helical" evidence="1">
    <location>
        <begin position="143"/>
        <end position="161"/>
    </location>
</feature>
<dbReference type="InterPro" id="IPR050879">
    <property type="entry name" value="Acyltransferase_3"/>
</dbReference>